<reference evidence="4 5" key="1">
    <citation type="submission" date="2020-07" db="EMBL/GenBank/DDBJ databases">
        <title>Sequencing the genomes of 1000 actinobacteria strains.</title>
        <authorList>
            <person name="Klenk H.-P."/>
        </authorList>
    </citation>
    <scope>NUCLEOTIDE SEQUENCE [LARGE SCALE GENOMIC DNA]</scope>
    <source>
        <strain evidence="4 5">DSM 23141</strain>
    </source>
</reference>
<feature type="transmembrane region" description="Helical" evidence="2">
    <location>
        <begin position="118"/>
        <end position="137"/>
    </location>
</feature>
<dbReference type="Pfam" id="PF00892">
    <property type="entry name" value="EamA"/>
    <property type="match status" value="1"/>
</dbReference>
<feature type="transmembrane region" description="Helical" evidence="2">
    <location>
        <begin position="294"/>
        <end position="312"/>
    </location>
</feature>
<organism evidence="4 5">
    <name type="scientific">Schumannella luteola</name>
    <dbReference type="NCBI Taxonomy" id="472059"/>
    <lineage>
        <taxon>Bacteria</taxon>
        <taxon>Bacillati</taxon>
        <taxon>Actinomycetota</taxon>
        <taxon>Actinomycetes</taxon>
        <taxon>Micrococcales</taxon>
        <taxon>Microbacteriaceae</taxon>
        <taxon>Schumannella</taxon>
    </lineage>
</organism>
<protein>
    <submittedName>
        <fullName evidence="4">Putative membrane protein</fullName>
    </submittedName>
</protein>
<dbReference type="AlphaFoldDB" id="A0A852Y5V8"/>
<feature type="domain" description="EamA" evidence="3">
    <location>
        <begin position="159"/>
        <end position="311"/>
    </location>
</feature>
<dbReference type="RefSeq" id="WP_218853436.1">
    <property type="nucleotide sequence ID" value="NZ_JACBZY010000001.1"/>
</dbReference>
<gene>
    <name evidence="4" type="ORF">BJ979_000952</name>
</gene>
<keyword evidence="2" id="KW-0472">Membrane</keyword>
<dbReference type="Proteomes" id="UP000553888">
    <property type="component" value="Unassembled WGS sequence"/>
</dbReference>
<evidence type="ECO:0000259" key="3">
    <source>
        <dbReference type="Pfam" id="PF00892"/>
    </source>
</evidence>
<evidence type="ECO:0000313" key="5">
    <source>
        <dbReference type="Proteomes" id="UP000553888"/>
    </source>
</evidence>
<keyword evidence="2" id="KW-1133">Transmembrane helix</keyword>
<feature type="transmembrane region" description="Helical" evidence="2">
    <location>
        <begin position="189"/>
        <end position="208"/>
    </location>
</feature>
<proteinExistence type="inferred from homology"/>
<evidence type="ECO:0000256" key="1">
    <source>
        <dbReference type="ARBA" id="ARBA00007362"/>
    </source>
</evidence>
<evidence type="ECO:0000256" key="2">
    <source>
        <dbReference type="SAM" id="Phobius"/>
    </source>
</evidence>
<feature type="transmembrane region" description="Helical" evidence="2">
    <location>
        <begin position="92"/>
        <end position="111"/>
    </location>
</feature>
<comment type="caution">
    <text evidence="4">The sequence shown here is derived from an EMBL/GenBank/DDBJ whole genome shotgun (WGS) entry which is preliminary data.</text>
</comment>
<feature type="transmembrane region" description="Helical" evidence="2">
    <location>
        <begin position="268"/>
        <end position="288"/>
    </location>
</feature>
<feature type="transmembrane region" description="Helical" evidence="2">
    <location>
        <begin position="35"/>
        <end position="56"/>
    </location>
</feature>
<dbReference type="GO" id="GO:0016020">
    <property type="term" value="C:membrane"/>
    <property type="evidence" value="ECO:0007669"/>
    <property type="project" value="InterPro"/>
</dbReference>
<feature type="transmembrane region" description="Helical" evidence="2">
    <location>
        <begin position="63"/>
        <end position="86"/>
    </location>
</feature>
<keyword evidence="2" id="KW-0812">Transmembrane</keyword>
<comment type="similarity">
    <text evidence="1">Belongs to the EamA transporter family.</text>
</comment>
<keyword evidence="5" id="KW-1185">Reference proteome</keyword>
<feature type="transmembrane region" description="Helical" evidence="2">
    <location>
        <begin position="240"/>
        <end position="261"/>
    </location>
</feature>
<dbReference type="InterPro" id="IPR037185">
    <property type="entry name" value="EmrE-like"/>
</dbReference>
<name>A0A852Y5V8_9MICO</name>
<dbReference type="SUPFAM" id="SSF103481">
    <property type="entry name" value="Multidrug resistance efflux transporter EmrE"/>
    <property type="match status" value="1"/>
</dbReference>
<accession>A0A852Y5V8</accession>
<sequence>MLVLTVILGLAAALAYGSADFVGGLSGRRLPVPVVTALSATTGLIVLLAIGVPVFGGTWSSGALLWGGLSAVTSATALPLLYAALARGPMSIISPLTALLGAMVPMVWGLLQGDHLGPMGPVALVVALIAVVLVGFVPPARDPADPTRRLPIVRPTVPALLLAVAAGILVGVIVVLLDQTPHDSGILPLFVNRIGMVLILGVASAILLTRMRSRARAANAAGAAPASGVRTFSGFTPRTIAFASAAGLLDTTANTLILSALRIGDVSVVGVLTAMYPAGTILLASVLLRERIAPVQWIGLVLALAAAALLALA</sequence>
<feature type="transmembrane region" description="Helical" evidence="2">
    <location>
        <begin position="157"/>
        <end position="177"/>
    </location>
</feature>
<dbReference type="EMBL" id="JACBZY010000001">
    <property type="protein sequence ID" value="NYG98326.1"/>
    <property type="molecule type" value="Genomic_DNA"/>
</dbReference>
<evidence type="ECO:0000313" key="4">
    <source>
        <dbReference type="EMBL" id="NYG98326.1"/>
    </source>
</evidence>
<dbReference type="InterPro" id="IPR000620">
    <property type="entry name" value="EamA_dom"/>
</dbReference>